<dbReference type="Pfam" id="PF01402">
    <property type="entry name" value="RHH_1"/>
    <property type="match status" value="1"/>
</dbReference>
<sequence>MKEKHLSIRVPDNEMRILDKYVKKTKRTKTDLVREWIRSLEKMTDGS</sequence>
<evidence type="ECO:0000313" key="2">
    <source>
        <dbReference type="EMBL" id="MBD2501005.1"/>
    </source>
</evidence>
<dbReference type="RefSeq" id="WP_190470932.1">
    <property type="nucleotide sequence ID" value="NZ_JACJSG010000011.1"/>
</dbReference>
<accession>A0ABR8D3Y9</accession>
<dbReference type="EMBL" id="JACJSG010000011">
    <property type="protein sequence ID" value="MBD2501005.1"/>
    <property type="molecule type" value="Genomic_DNA"/>
</dbReference>
<proteinExistence type="predicted"/>
<name>A0ABR8D3Y9_9NOST</name>
<comment type="caution">
    <text evidence="2">The sequence shown here is derived from an EMBL/GenBank/DDBJ whole genome shotgun (WGS) entry which is preliminary data.</text>
</comment>
<feature type="domain" description="Ribbon-helix-helix protein CopG" evidence="1">
    <location>
        <begin position="6"/>
        <end position="40"/>
    </location>
</feature>
<organism evidence="2 3">
    <name type="scientific">Anabaena azotica FACHB-119</name>
    <dbReference type="NCBI Taxonomy" id="947527"/>
    <lineage>
        <taxon>Bacteria</taxon>
        <taxon>Bacillati</taxon>
        <taxon>Cyanobacteriota</taxon>
        <taxon>Cyanophyceae</taxon>
        <taxon>Nostocales</taxon>
        <taxon>Nostocaceae</taxon>
        <taxon>Anabaena</taxon>
        <taxon>Anabaena azotica</taxon>
    </lineage>
</organism>
<evidence type="ECO:0000313" key="3">
    <source>
        <dbReference type="Proteomes" id="UP000661112"/>
    </source>
</evidence>
<dbReference type="Proteomes" id="UP000661112">
    <property type="component" value="Unassembled WGS sequence"/>
</dbReference>
<gene>
    <name evidence="2" type="ORF">H6G83_10365</name>
</gene>
<evidence type="ECO:0000259" key="1">
    <source>
        <dbReference type="Pfam" id="PF01402"/>
    </source>
</evidence>
<reference evidence="2 3" key="1">
    <citation type="journal article" date="2020" name="ISME J.">
        <title>Comparative genomics reveals insights into cyanobacterial evolution and habitat adaptation.</title>
        <authorList>
            <person name="Chen M.Y."/>
            <person name="Teng W.K."/>
            <person name="Zhao L."/>
            <person name="Hu C.X."/>
            <person name="Zhou Y.K."/>
            <person name="Han B.P."/>
            <person name="Song L.R."/>
            <person name="Shu W.S."/>
        </authorList>
    </citation>
    <scope>NUCLEOTIDE SEQUENCE [LARGE SCALE GENOMIC DNA]</scope>
    <source>
        <strain evidence="2 3">FACHB-119</strain>
    </source>
</reference>
<keyword evidence="3" id="KW-1185">Reference proteome</keyword>
<protein>
    <submittedName>
        <fullName evidence="2">Ribbon-helix-helix protein, CopG family</fullName>
    </submittedName>
</protein>
<dbReference type="InterPro" id="IPR002145">
    <property type="entry name" value="CopG"/>
</dbReference>